<dbReference type="Proteomes" id="UP001147747">
    <property type="component" value="Unassembled WGS sequence"/>
</dbReference>
<gene>
    <name evidence="7" type="ORF">N7509_003068</name>
</gene>
<comment type="similarity">
    <text evidence="1">Belongs to the paxM FAD-dependent monooxygenase family.</text>
</comment>
<keyword evidence="8" id="KW-1185">Reference proteome</keyword>
<evidence type="ECO:0000256" key="5">
    <source>
        <dbReference type="ARBA" id="ARBA00023033"/>
    </source>
</evidence>
<proteinExistence type="inferred from homology"/>
<comment type="caution">
    <text evidence="7">The sequence shown here is derived from an EMBL/GenBank/DDBJ whole genome shotgun (WGS) entry which is preliminary data.</text>
</comment>
<dbReference type="InterPro" id="IPR002938">
    <property type="entry name" value="FAD-bd"/>
</dbReference>
<keyword evidence="3" id="KW-0274">FAD</keyword>
<dbReference type="RefSeq" id="XP_056490439.1">
    <property type="nucleotide sequence ID" value="XM_056627705.1"/>
</dbReference>
<name>A0A9X0BB47_9EURO</name>
<dbReference type="OrthoDB" id="16820at2759"/>
<dbReference type="PRINTS" id="PR00420">
    <property type="entry name" value="RNGMNOXGNASE"/>
</dbReference>
<dbReference type="SUPFAM" id="SSF51905">
    <property type="entry name" value="FAD/NAD(P)-binding domain"/>
    <property type="match status" value="1"/>
</dbReference>
<keyword evidence="4" id="KW-0560">Oxidoreductase</keyword>
<evidence type="ECO:0000256" key="2">
    <source>
        <dbReference type="ARBA" id="ARBA00022630"/>
    </source>
</evidence>
<keyword evidence="2" id="KW-0285">Flavoprotein</keyword>
<reference evidence="7" key="1">
    <citation type="submission" date="2022-12" db="EMBL/GenBank/DDBJ databases">
        <authorList>
            <person name="Petersen C."/>
        </authorList>
    </citation>
    <scope>NUCLEOTIDE SEQUENCE</scope>
    <source>
        <strain evidence="7">IBT 29677</strain>
    </source>
</reference>
<feature type="domain" description="FAD-binding" evidence="6">
    <location>
        <begin position="3"/>
        <end position="244"/>
    </location>
</feature>
<organism evidence="7 8">
    <name type="scientific">Penicillium cosmopolitanum</name>
    <dbReference type="NCBI Taxonomy" id="1131564"/>
    <lineage>
        <taxon>Eukaryota</taxon>
        <taxon>Fungi</taxon>
        <taxon>Dikarya</taxon>
        <taxon>Ascomycota</taxon>
        <taxon>Pezizomycotina</taxon>
        <taxon>Eurotiomycetes</taxon>
        <taxon>Eurotiomycetidae</taxon>
        <taxon>Eurotiales</taxon>
        <taxon>Aspergillaceae</taxon>
        <taxon>Penicillium</taxon>
    </lineage>
</organism>
<sequence>MAMLTLAERTPNIELIFGKKVVGGEETESNAVVHFKDGTKAVGDLVIGCDGVHSAVRTSWVDPGSPSEYTGISFLQATVPTDSISSRIHFRSSALNISRHGSMLTSYCDRDREQIFAAATVQFSQDDLNWATQHRIKCALRREVQDRFSKTAIPCIREIVNSEADWMLYPVHQVPPGGRWSTNRVILLGDAAHAMPPRDESAAYALDDAILFARILVRYRSEPLSEVFDAYESMRRDTIENAFKESHRMWDRNRDMGMLEGRLKEWLMPFYLRSNRDKREAAWEFDAAKITIPTPAPSEDLVSLNSFLKEHTA</sequence>
<reference evidence="7" key="2">
    <citation type="journal article" date="2023" name="IMA Fungus">
        <title>Comparative genomic study of the Penicillium genus elucidates a diverse pangenome and 15 lateral gene transfer events.</title>
        <authorList>
            <person name="Petersen C."/>
            <person name="Sorensen T."/>
            <person name="Nielsen M.R."/>
            <person name="Sondergaard T.E."/>
            <person name="Sorensen J.L."/>
            <person name="Fitzpatrick D.A."/>
            <person name="Frisvad J.C."/>
            <person name="Nielsen K.L."/>
        </authorList>
    </citation>
    <scope>NUCLEOTIDE SEQUENCE</scope>
    <source>
        <strain evidence="7">IBT 29677</strain>
    </source>
</reference>
<protein>
    <recommendedName>
        <fullName evidence="6">FAD-binding domain-containing protein</fullName>
    </recommendedName>
</protein>
<evidence type="ECO:0000313" key="8">
    <source>
        <dbReference type="Proteomes" id="UP001147747"/>
    </source>
</evidence>
<dbReference type="PANTHER" id="PTHR13789:SF309">
    <property type="entry name" value="PUTATIVE (AFU_ORTHOLOGUE AFUA_6G14510)-RELATED"/>
    <property type="match status" value="1"/>
</dbReference>
<evidence type="ECO:0000256" key="4">
    <source>
        <dbReference type="ARBA" id="ARBA00023002"/>
    </source>
</evidence>
<dbReference type="Pfam" id="PF01494">
    <property type="entry name" value="FAD_binding_3"/>
    <property type="match status" value="1"/>
</dbReference>
<evidence type="ECO:0000313" key="7">
    <source>
        <dbReference type="EMBL" id="KAJ5403197.1"/>
    </source>
</evidence>
<dbReference type="PANTHER" id="PTHR13789">
    <property type="entry name" value="MONOOXYGENASE"/>
    <property type="match status" value="1"/>
</dbReference>
<dbReference type="InterPro" id="IPR036188">
    <property type="entry name" value="FAD/NAD-bd_sf"/>
</dbReference>
<evidence type="ECO:0000256" key="3">
    <source>
        <dbReference type="ARBA" id="ARBA00022827"/>
    </source>
</evidence>
<dbReference type="InterPro" id="IPR050493">
    <property type="entry name" value="FAD-dep_Monooxygenase_BioMet"/>
</dbReference>
<accession>A0A9X0BB47</accession>
<dbReference type="GO" id="GO:0004497">
    <property type="term" value="F:monooxygenase activity"/>
    <property type="evidence" value="ECO:0007669"/>
    <property type="project" value="UniProtKB-KW"/>
</dbReference>
<evidence type="ECO:0000259" key="6">
    <source>
        <dbReference type="Pfam" id="PF01494"/>
    </source>
</evidence>
<keyword evidence="5" id="KW-0503">Monooxygenase</keyword>
<dbReference type="AlphaFoldDB" id="A0A9X0BB47"/>
<evidence type="ECO:0000256" key="1">
    <source>
        <dbReference type="ARBA" id="ARBA00007992"/>
    </source>
</evidence>
<dbReference type="Gene3D" id="3.50.50.60">
    <property type="entry name" value="FAD/NAD(P)-binding domain"/>
    <property type="match status" value="1"/>
</dbReference>
<dbReference type="GO" id="GO:0071949">
    <property type="term" value="F:FAD binding"/>
    <property type="evidence" value="ECO:0007669"/>
    <property type="project" value="InterPro"/>
</dbReference>
<dbReference type="GeneID" id="81366685"/>
<dbReference type="EMBL" id="JAPZBU010000005">
    <property type="protein sequence ID" value="KAJ5403197.1"/>
    <property type="molecule type" value="Genomic_DNA"/>
</dbReference>